<dbReference type="CDD" id="cd00293">
    <property type="entry name" value="USP-like"/>
    <property type="match status" value="1"/>
</dbReference>
<dbReference type="RefSeq" id="WP_090214690.1">
    <property type="nucleotide sequence ID" value="NZ_FMWG01000001.1"/>
</dbReference>
<protein>
    <submittedName>
        <fullName evidence="3">Universal stress protein family protein</fullName>
    </submittedName>
</protein>
<evidence type="ECO:0000313" key="4">
    <source>
        <dbReference type="Proteomes" id="UP000198767"/>
    </source>
</evidence>
<keyword evidence="4" id="KW-1185">Reference proteome</keyword>
<dbReference type="SUPFAM" id="SSF52402">
    <property type="entry name" value="Adenine nucleotide alpha hydrolases-like"/>
    <property type="match status" value="1"/>
</dbReference>
<dbReference type="EMBL" id="FMWG01000001">
    <property type="protein sequence ID" value="SCZ49611.1"/>
    <property type="molecule type" value="Genomic_DNA"/>
</dbReference>
<organism evidence="3 4">
    <name type="scientific">Epibacterium ulvae</name>
    <dbReference type="NCBI Taxonomy" id="1156985"/>
    <lineage>
        <taxon>Bacteria</taxon>
        <taxon>Pseudomonadati</taxon>
        <taxon>Pseudomonadota</taxon>
        <taxon>Alphaproteobacteria</taxon>
        <taxon>Rhodobacterales</taxon>
        <taxon>Roseobacteraceae</taxon>
        <taxon>Epibacterium</taxon>
    </lineage>
</organism>
<evidence type="ECO:0000259" key="2">
    <source>
        <dbReference type="Pfam" id="PF00582"/>
    </source>
</evidence>
<reference evidence="3 4" key="1">
    <citation type="submission" date="2016-10" db="EMBL/GenBank/DDBJ databases">
        <authorList>
            <person name="de Groot N.N."/>
        </authorList>
    </citation>
    <scope>NUCLEOTIDE SEQUENCE [LARGE SCALE GENOMIC DNA]</scope>
    <source>
        <strain evidence="3 4">U95</strain>
    </source>
</reference>
<dbReference type="InterPro" id="IPR006015">
    <property type="entry name" value="Universal_stress_UspA"/>
</dbReference>
<dbReference type="AlphaFoldDB" id="A0A1G5PK92"/>
<dbReference type="PRINTS" id="PR01438">
    <property type="entry name" value="UNVRSLSTRESS"/>
</dbReference>
<gene>
    <name evidence="3" type="ORF">SAMN04488118_101120</name>
</gene>
<name>A0A1G5PK92_9RHOB</name>
<proteinExistence type="inferred from homology"/>
<evidence type="ECO:0000313" key="3">
    <source>
        <dbReference type="EMBL" id="SCZ49611.1"/>
    </source>
</evidence>
<dbReference type="Pfam" id="PF00582">
    <property type="entry name" value="Usp"/>
    <property type="match status" value="1"/>
</dbReference>
<dbReference type="STRING" id="1156985.SAMN04488118_101120"/>
<comment type="similarity">
    <text evidence="1">Belongs to the universal stress protein A family.</text>
</comment>
<dbReference type="InterPro" id="IPR006016">
    <property type="entry name" value="UspA"/>
</dbReference>
<feature type="domain" description="UspA" evidence="2">
    <location>
        <begin position="229"/>
        <end position="278"/>
    </location>
</feature>
<sequence>MSYKSLLTVITDPETALVPLTQLTILSSLFDAHADALCLGIDQTQLGIDYGATNATLWQESLLQARKDAKKLHELASTVLARNEVNFGTLDEVSLIGDLARAVARHGRFTDLIVLNKPYGPQDISENEALVEAGLFQSAAPVLVVPEDRLLQRVPRHVVIGWNESAEALTAIRKSLPFLQRAESVHVAVIDPPRRSLERSDPGGQLCQMLARHGVSCEIDVLSQSLPRTSDVLLRHAEDKSAELLVMGAYGHSRFREAILGGATRNILEQMDRPVLMAH</sequence>
<dbReference type="Gene3D" id="3.40.50.12370">
    <property type="match status" value="1"/>
</dbReference>
<dbReference type="OrthoDB" id="9804721at2"/>
<accession>A0A1G5PK92</accession>
<dbReference type="Proteomes" id="UP000198767">
    <property type="component" value="Unassembled WGS sequence"/>
</dbReference>
<dbReference type="PANTHER" id="PTHR46268">
    <property type="entry name" value="STRESS RESPONSE PROTEIN NHAX"/>
    <property type="match status" value="1"/>
</dbReference>
<dbReference type="PANTHER" id="PTHR46268:SF15">
    <property type="entry name" value="UNIVERSAL STRESS PROTEIN HP_0031"/>
    <property type="match status" value="1"/>
</dbReference>
<evidence type="ECO:0000256" key="1">
    <source>
        <dbReference type="ARBA" id="ARBA00008791"/>
    </source>
</evidence>